<dbReference type="InterPro" id="IPR035447">
    <property type="entry name" value="DNA_topo_I_N_sf"/>
</dbReference>
<dbReference type="Gene3D" id="1.10.132.120">
    <property type="match status" value="1"/>
</dbReference>
<proteinExistence type="inferred from homology"/>
<dbReference type="InterPro" id="IPR014711">
    <property type="entry name" value="TopoI_cat_a-hlx-sub_euk"/>
</dbReference>
<dbReference type="CDD" id="cd00659">
    <property type="entry name" value="Topo_IB_C"/>
    <property type="match status" value="1"/>
</dbReference>
<feature type="domain" description="DNA topoisomerase I catalytic core eukaryotic-type" evidence="7">
    <location>
        <begin position="96"/>
        <end position="307"/>
    </location>
</feature>
<keyword evidence="4" id="KW-0799">Topoisomerase</keyword>
<dbReference type="GO" id="GO:0006265">
    <property type="term" value="P:DNA topological change"/>
    <property type="evidence" value="ECO:0007669"/>
    <property type="project" value="InterPro"/>
</dbReference>
<evidence type="ECO:0000256" key="5">
    <source>
        <dbReference type="ARBA" id="ARBA00023125"/>
    </source>
</evidence>
<dbReference type="RefSeq" id="WP_044498329.1">
    <property type="nucleotide sequence ID" value="NZ_LK391969.1"/>
</dbReference>
<dbReference type="SUPFAM" id="SSF55869">
    <property type="entry name" value="DNA topoisomerase I domain"/>
    <property type="match status" value="1"/>
</dbReference>
<evidence type="ECO:0000256" key="4">
    <source>
        <dbReference type="ARBA" id="ARBA00023029"/>
    </source>
</evidence>
<organism evidence="9">
    <name type="scientific">Pseudomonas saudimassiliensis</name>
    <dbReference type="NCBI Taxonomy" id="1461581"/>
    <lineage>
        <taxon>Bacteria</taxon>
        <taxon>Pseudomonadati</taxon>
        <taxon>Pseudomonadota</taxon>
        <taxon>Gammaproteobacteria</taxon>
        <taxon>Pseudomonadales</taxon>
        <taxon>Pseudomonadaceae</taxon>
        <taxon>Pseudomonas</taxon>
    </lineage>
</organism>
<protein>
    <recommendedName>
        <fullName evidence="3">DNA topoisomerase</fullName>
        <ecNumber evidence="3">5.6.2.1</ecNumber>
    </recommendedName>
</protein>
<dbReference type="GO" id="GO:0003917">
    <property type="term" value="F:DNA topoisomerase type I (single strand cut, ATP-independent) activity"/>
    <property type="evidence" value="ECO:0007669"/>
    <property type="project" value="UniProtKB-EC"/>
</dbReference>
<evidence type="ECO:0000256" key="2">
    <source>
        <dbReference type="ARBA" id="ARBA00006645"/>
    </source>
</evidence>
<dbReference type="PATRIC" id="fig|1461581.3.peg.674"/>
<accession>A0A078M410</accession>
<dbReference type="Pfam" id="PF01028">
    <property type="entry name" value="Topoisom_I"/>
    <property type="match status" value="1"/>
</dbReference>
<reference evidence="9" key="1">
    <citation type="submission" date="2014-07" db="EMBL/GenBank/DDBJ databases">
        <authorList>
            <person name="Urmite Genomes Urmite Genomes"/>
        </authorList>
    </citation>
    <scope>NUCLEOTIDE SEQUENCE</scope>
    <source>
        <strain evidence="9">12M76_air</strain>
    </source>
</reference>
<evidence type="ECO:0000259" key="8">
    <source>
        <dbReference type="Pfam" id="PF21338"/>
    </source>
</evidence>
<dbReference type="InterPro" id="IPR049331">
    <property type="entry name" value="Top1B_N_bact"/>
</dbReference>
<dbReference type="SUPFAM" id="SSF56349">
    <property type="entry name" value="DNA breaking-rejoining enzymes"/>
    <property type="match status" value="1"/>
</dbReference>
<dbReference type="PROSITE" id="PS52038">
    <property type="entry name" value="TOPO_IB_2"/>
    <property type="match status" value="1"/>
</dbReference>
<dbReference type="InterPro" id="IPR001631">
    <property type="entry name" value="TopoI"/>
</dbReference>
<dbReference type="InterPro" id="IPR011010">
    <property type="entry name" value="DNA_brk_join_enz"/>
</dbReference>
<evidence type="ECO:0000256" key="6">
    <source>
        <dbReference type="ARBA" id="ARBA00023235"/>
    </source>
</evidence>
<dbReference type="Pfam" id="PF21338">
    <property type="entry name" value="Top1B_N_bact"/>
    <property type="match status" value="1"/>
</dbReference>
<dbReference type="PRINTS" id="PR00416">
    <property type="entry name" value="EUTPISMRASEI"/>
</dbReference>
<evidence type="ECO:0000259" key="7">
    <source>
        <dbReference type="Pfam" id="PF01028"/>
    </source>
</evidence>
<name>A0A078M410_9PSED</name>
<evidence type="ECO:0000256" key="3">
    <source>
        <dbReference type="ARBA" id="ARBA00012891"/>
    </source>
</evidence>
<sequence>MKPAASESPDWCPPALHYVTDSAPGYSRKVLDGVAAYFDEEGRRIRDQAVIQRINALAIPPAYRDVWICRDPLGHLQATGRDARGRKQYRYHPLWREVRDAAKYERLLAFGNALPKLRRELDKRLRVRALKREKVIAAVIMLLDETCVRVGNQEYARQNKSYGLTTLRNRHLTLRGDSIRFRFRGKSGVEHHINLRHPRLARVLRRCKELPGQHLFQYLDDEGHPCSVSSSDINQCLREITGGDFTAKDYRTWAGSSLALASLRQLVAEGRKPSKQAVAEVVKDVAGELGNTPAVCRKCYIHPAILDSYLRGELDGVRWSKGRARRRWLKPEEVDLLVFLQGCSASQASG</sequence>
<dbReference type="EMBL" id="LK391969">
    <property type="protein sequence ID" value="CEF25773.1"/>
    <property type="molecule type" value="Genomic_DNA"/>
</dbReference>
<dbReference type="GO" id="GO:0003677">
    <property type="term" value="F:DNA binding"/>
    <property type="evidence" value="ECO:0007669"/>
    <property type="project" value="UniProtKB-KW"/>
</dbReference>
<keyword evidence="5" id="KW-0238">DNA-binding</keyword>
<dbReference type="OrthoDB" id="9778962at2"/>
<dbReference type="AlphaFoldDB" id="A0A078M410"/>
<dbReference type="Gene3D" id="3.30.66.10">
    <property type="entry name" value="DNA topoisomerase I domain"/>
    <property type="match status" value="1"/>
</dbReference>
<comment type="catalytic activity">
    <reaction evidence="1">
        <text>ATP-independent breakage of single-stranded DNA, followed by passage and rejoining.</text>
        <dbReference type="EC" id="5.6.2.1"/>
    </reaction>
</comment>
<comment type="similarity">
    <text evidence="2">Belongs to the type IB topoisomerase family.</text>
</comment>
<dbReference type="EMBL" id="LM997413">
    <property type="protein sequence ID" value="CEA02228.1"/>
    <property type="molecule type" value="Genomic_DNA"/>
</dbReference>
<evidence type="ECO:0000313" key="9">
    <source>
        <dbReference type="EMBL" id="CEA02228.1"/>
    </source>
</evidence>
<keyword evidence="6 9" id="KW-0413">Isomerase</keyword>
<feature type="domain" description="DNA topoisomerase IB N-terminal" evidence="8">
    <location>
        <begin position="36"/>
        <end position="82"/>
    </location>
</feature>
<dbReference type="Gene3D" id="3.90.15.10">
    <property type="entry name" value="Topoisomerase I, Chain A, domain 3"/>
    <property type="match status" value="1"/>
</dbReference>
<dbReference type="InterPro" id="IPR013500">
    <property type="entry name" value="TopoI_cat_euk"/>
</dbReference>
<dbReference type="EC" id="5.6.2.1" evidence="3"/>
<evidence type="ECO:0000256" key="1">
    <source>
        <dbReference type="ARBA" id="ARBA00000213"/>
    </source>
</evidence>
<gene>
    <name evidence="9" type="ORF">BN1049_00689</name>
</gene>